<dbReference type="GO" id="GO:0006888">
    <property type="term" value="P:endoplasmic reticulum to Golgi vesicle-mediated transport"/>
    <property type="evidence" value="ECO:0007669"/>
    <property type="project" value="TreeGrafter"/>
</dbReference>
<dbReference type="Proteomes" id="UP000292447">
    <property type="component" value="Chromosome V"/>
</dbReference>
<feature type="transmembrane region" description="Helical" evidence="2">
    <location>
        <begin position="133"/>
        <end position="157"/>
    </location>
</feature>
<keyword evidence="2" id="KW-0472">Membrane</keyword>
<dbReference type="PANTHER" id="PTHR28228:SF1">
    <property type="entry name" value="SECRETORY COMPONENT PROTEIN SHR3"/>
    <property type="match status" value="1"/>
</dbReference>
<accession>A0A4P6XQR6</accession>
<dbReference type="EMBL" id="CP034460">
    <property type="protein sequence ID" value="QBM89882.1"/>
    <property type="molecule type" value="Genomic_DNA"/>
</dbReference>
<dbReference type="STRING" id="2163413.A0A4P6XQR6"/>
<dbReference type="Pfam" id="PF08229">
    <property type="entry name" value="SHR3_chaperone"/>
    <property type="match status" value="1"/>
</dbReference>
<dbReference type="PIRSF" id="PIRSF029187">
    <property type="entry name" value="Shr3_AAP_chap"/>
    <property type="match status" value="1"/>
</dbReference>
<name>A0A4P6XQR6_9ASCO</name>
<dbReference type="InterPro" id="IPR013248">
    <property type="entry name" value="Psh3/Shr3"/>
</dbReference>
<keyword evidence="2" id="KW-0812">Transmembrane</keyword>
<evidence type="ECO:0000313" key="3">
    <source>
        <dbReference type="EMBL" id="QBM89882.1"/>
    </source>
</evidence>
<keyword evidence="4" id="KW-1185">Reference proteome</keyword>
<evidence type="ECO:0000313" key="4">
    <source>
        <dbReference type="Proteomes" id="UP000292447"/>
    </source>
</evidence>
<protein>
    <submittedName>
        <fullName evidence="3">ER membrane protein SH3</fullName>
    </submittedName>
</protein>
<feature type="compositionally biased region" description="Low complexity" evidence="1">
    <location>
        <begin position="178"/>
        <end position="193"/>
    </location>
</feature>
<dbReference type="GO" id="GO:0051082">
    <property type="term" value="F:unfolded protein binding"/>
    <property type="evidence" value="ECO:0007669"/>
    <property type="project" value="TreeGrafter"/>
</dbReference>
<sequence length="206" mass="22542">MAYKDLVPVGTVLITCATSFALGTVYANSAYDFHTLWRPSEAGFERSLAHYANWASTPMRVHHILHGVILLGLVGCFIKLYKPSVEVKYFEYGTLGMMMVAIIIYLTNLRIGANSCITGEWGDVDAFTGVNVMAASQFMMVIVLVGILVLQGGLYYAEWYEAKIQREFLQKEAKKANAGVPAAATETSKAASSGVEAKKTKAKKRV</sequence>
<feature type="transmembrane region" description="Helical" evidence="2">
    <location>
        <begin position="63"/>
        <end position="81"/>
    </location>
</feature>
<gene>
    <name evidence="3" type="primary">MPUL0E01160</name>
    <name evidence="3" type="ORF">METSCH_E01160</name>
</gene>
<feature type="region of interest" description="Disordered" evidence="1">
    <location>
        <begin position="178"/>
        <end position="206"/>
    </location>
</feature>
<evidence type="ECO:0000256" key="1">
    <source>
        <dbReference type="SAM" id="MobiDB-lite"/>
    </source>
</evidence>
<organism evidence="3 4">
    <name type="scientific">Metschnikowia aff. pulcherrima</name>
    <dbReference type="NCBI Taxonomy" id="2163413"/>
    <lineage>
        <taxon>Eukaryota</taxon>
        <taxon>Fungi</taxon>
        <taxon>Dikarya</taxon>
        <taxon>Ascomycota</taxon>
        <taxon>Saccharomycotina</taxon>
        <taxon>Pichiomycetes</taxon>
        <taxon>Metschnikowiaceae</taxon>
        <taxon>Metschnikowia</taxon>
    </lineage>
</organism>
<keyword evidence="2" id="KW-1133">Transmembrane helix</keyword>
<dbReference type="SMART" id="SM00786">
    <property type="entry name" value="SHR3_chaperone"/>
    <property type="match status" value="1"/>
</dbReference>
<reference evidence="4" key="1">
    <citation type="submission" date="2019-03" db="EMBL/GenBank/DDBJ databases">
        <title>Snf2 controls pulcherriminic acid biosynthesis and connects pigmentation and antifungal activity of the yeast Metschnikowia pulcherrima.</title>
        <authorList>
            <person name="Gore-Lloyd D."/>
            <person name="Sumann I."/>
            <person name="Brachmann A.O."/>
            <person name="Schneeberger K."/>
            <person name="Ortiz-Merino R.A."/>
            <person name="Moreno-Beltran M."/>
            <person name="Schlaefli M."/>
            <person name="Kirner P."/>
            <person name="Santos Kron A."/>
            <person name="Wolfe K.H."/>
            <person name="Piel J."/>
            <person name="Ahrens C.H."/>
            <person name="Henk D."/>
            <person name="Freimoser F.M."/>
        </authorList>
    </citation>
    <scope>NUCLEOTIDE SEQUENCE [LARGE SCALE GENOMIC DNA]</scope>
    <source>
        <strain evidence="4">APC 1.2</strain>
    </source>
</reference>
<proteinExistence type="predicted"/>
<dbReference type="AlphaFoldDB" id="A0A4P6XQR6"/>
<feature type="transmembrane region" description="Helical" evidence="2">
    <location>
        <begin position="93"/>
        <end position="113"/>
    </location>
</feature>
<dbReference type="GO" id="GO:0005789">
    <property type="term" value="C:endoplasmic reticulum membrane"/>
    <property type="evidence" value="ECO:0007669"/>
    <property type="project" value="TreeGrafter"/>
</dbReference>
<evidence type="ECO:0000256" key="2">
    <source>
        <dbReference type="SAM" id="Phobius"/>
    </source>
</evidence>
<dbReference type="PANTHER" id="PTHR28228">
    <property type="entry name" value="SECRETORY COMPONENT PROTEIN SHR3"/>
    <property type="match status" value="1"/>
</dbReference>